<evidence type="ECO:0000256" key="3">
    <source>
        <dbReference type="PROSITE-ProRule" id="PRU00023"/>
    </source>
</evidence>
<name>A0A6A6D1C2_ZASCE</name>
<dbReference type="GO" id="GO:0005634">
    <property type="term" value="C:nucleus"/>
    <property type="evidence" value="ECO:0007669"/>
    <property type="project" value="TreeGrafter"/>
</dbReference>
<dbReference type="AlphaFoldDB" id="A0A6A6D1C2"/>
<dbReference type="Pfam" id="PF13637">
    <property type="entry name" value="Ank_4"/>
    <property type="match status" value="1"/>
</dbReference>
<evidence type="ECO:0000313" key="6">
    <source>
        <dbReference type="Proteomes" id="UP000799537"/>
    </source>
</evidence>
<keyword evidence="6" id="KW-1185">Reference proteome</keyword>
<sequence>MGFDTMRSFQHLGLNSSPHSLEAADDGSSNESLRRQDSFMFNESIRQRQVNSRPATNIFHVLTVHRGGIAATRTRNTSEAGRSIMRNKRPSLPVTAPPSFQATKAKWSPPASPATTSPTASPTSSPRTSSAQINTTSSIPSPSNLTMSAKEKHALGNQLFDAACSGDLTGIQLLLAQGAPINCSVLVGGLFESFKPAKAGHICPLAGAASYGQYDAAELLLAHNAELNPNTSQSASSPLHQAIRNNDMELVRFFLERGADVNINNSYKTTPLMYACKYGSPELVALLLESKPDVNSLSFINVAAIHWSVWPGNTEITELLLKAKANPNHPMADGNTPLHCAIMTGSLVFNFYSHHYSRPYETEKRPGIVALGVAEETGGDSTSLLHTCLQGCIPAKICLLKGSRTSRRALGRSGVGLGLSCDGRMRMSRAVIERAGSAWTGISWVKMVRLILFPVVVIFTVCKRGSLGLRRFAV</sequence>
<dbReference type="GO" id="GO:0000976">
    <property type="term" value="F:transcription cis-regulatory region binding"/>
    <property type="evidence" value="ECO:0007669"/>
    <property type="project" value="TreeGrafter"/>
</dbReference>
<feature type="compositionally biased region" description="Low complexity" evidence="4">
    <location>
        <begin position="102"/>
        <end position="131"/>
    </location>
</feature>
<dbReference type="GO" id="GO:0045944">
    <property type="term" value="P:positive regulation of transcription by RNA polymerase II"/>
    <property type="evidence" value="ECO:0007669"/>
    <property type="project" value="TreeGrafter"/>
</dbReference>
<organism evidence="5 6">
    <name type="scientific">Zasmidium cellare ATCC 36951</name>
    <dbReference type="NCBI Taxonomy" id="1080233"/>
    <lineage>
        <taxon>Eukaryota</taxon>
        <taxon>Fungi</taxon>
        <taxon>Dikarya</taxon>
        <taxon>Ascomycota</taxon>
        <taxon>Pezizomycotina</taxon>
        <taxon>Dothideomycetes</taxon>
        <taxon>Dothideomycetidae</taxon>
        <taxon>Mycosphaerellales</taxon>
        <taxon>Mycosphaerellaceae</taxon>
        <taxon>Zasmidium</taxon>
    </lineage>
</organism>
<keyword evidence="1" id="KW-0677">Repeat</keyword>
<protein>
    <submittedName>
        <fullName evidence="5">Uncharacterized protein</fullName>
    </submittedName>
</protein>
<gene>
    <name evidence="5" type="ORF">M409DRAFT_49699</name>
</gene>
<accession>A0A6A6D1C2</accession>
<dbReference type="RefSeq" id="XP_033674113.1">
    <property type="nucleotide sequence ID" value="XM_033811316.1"/>
</dbReference>
<dbReference type="EMBL" id="ML993580">
    <property type="protein sequence ID" value="KAF2173224.1"/>
    <property type="molecule type" value="Genomic_DNA"/>
</dbReference>
<dbReference type="PROSITE" id="PS50088">
    <property type="entry name" value="ANK_REPEAT"/>
    <property type="match status" value="2"/>
</dbReference>
<evidence type="ECO:0000256" key="1">
    <source>
        <dbReference type="ARBA" id="ARBA00022737"/>
    </source>
</evidence>
<dbReference type="PROSITE" id="PS50297">
    <property type="entry name" value="ANK_REP_REGION"/>
    <property type="match status" value="2"/>
</dbReference>
<dbReference type="SUPFAM" id="SSF48403">
    <property type="entry name" value="Ankyrin repeat"/>
    <property type="match status" value="1"/>
</dbReference>
<dbReference type="PANTHER" id="PTHR24193">
    <property type="entry name" value="ANKYRIN REPEAT PROTEIN"/>
    <property type="match status" value="1"/>
</dbReference>
<keyword evidence="2 3" id="KW-0040">ANK repeat</keyword>
<feature type="region of interest" description="Disordered" evidence="4">
    <location>
        <begin position="70"/>
        <end position="145"/>
    </location>
</feature>
<feature type="repeat" description="ANK" evidence="3">
    <location>
        <begin position="267"/>
        <end position="299"/>
    </location>
</feature>
<dbReference type="InterPro" id="IPR050663">
    <property type="entry name" value="Ankyrin-SOCS_Box"/>
</dbReference>
<feature type="region of interest" description="Disordered" evidence="4">
    <location>
        <begin position="13"/>
        <end position="32"/>
    </location>
</feature>
<feature type="compositionally biased region" description="Polar residues" evidence="4">
    <location>
        <begin position="132"/>
        <end position="145"/>
    </location>
</feature>
<dbReference type="Gene3D" id="1.25.40.20">
    <property type="entry name" value="Ankyrin repeat-containing domain"/>
    <property type="match status" value="2"/>
</dbReference>
<evidence type="ECO:0000313" key="5">
    <source>
        <dbReference type="EMBL" id="KAF2173224.1"/>
    </source>
</evidence>
<evidence type="ECO:0000256" key="4">
    <source>
        <dbReference type="SAM" id="MobiDB-lite"/>
    </source>
</evidence>
<evidence type="ECO:0000256" key="2">
    <source>
        <dbReference type="ARBA" id="ARBA00023043"/>
    </source>
</evidence>
<reference evidence="5" key="1">
    <citation type="journal article" date="2020" name="Stud. Mycol.">
        <title>101 Dothideomycetes genomes: a test case for predicting lifestyles and emergence of pathogens.</title>
        <authorList>
            <person name="Haridas S."/>
            <person name="Albert R."/>
            <person name="Binder M."/>
            <person name="Bloem J."/>
            <person name="Labutti K."/>
            <person name="Salamov A."/>
            <person name="Andreopoulos B."/>
            <person name="Baker S."/>
            <person name="Barry K."/>
            <person name="Bills G."/>
            <person name="Bluhm B."/>
            <person name="Cannon C."/>
            <person name="Castanera R."/>
            <person name="Culley D."/>
            <person name="Daum C."/>
            <person name="Ezra D."/>
            <person name="Gonzalez J."/>
            <person name="Henrissat B."/>
            <person name="Kuo A."/>
            <person name="Liang C."/>
            <person name="Lipzen A."/>
            <person name="Lutzoni F."/>
            <person name="Magnuson J."/>
            <person name="Mondo S."/>
            <person name="Nolan M."/>
            <person name="Ohm R."/>
            <person name="Pangilinan J."/>
            <person name="Park H.-J."/>
            <person name="Ramirez L."/>
            <person name="Alfaro M."/>
            <person name="Sun H."/>
            <person name="Tritt A."/>
            <person name="Yoshinaga Y."/>
            <person name="Zwiers L.-H."/>
            <person name="Turgeon B."/>
            <person name="Goodwin S."/>
            <person name="Spatafora J."/>
            <person name="Crous P."/>
            <person name="Grigoriev I."/>
        </authorList>
    </citation>
    <scope>NUCLEOTIDE SEQUENCE</scope>
    <source>
        <strain evidence="5">ATCC 36951</strain>
    </source>
</reference>
<dbReference type="Proteomes" id="UP000799537">
    <property type="component" value="Unassembled WGS sequence"/>
</dbReference>
<dbReference type="SMART" id="SM00248">
    <property type="entry name" value="ANK"/>
    <property type="match status" value="6"/>
</dbReference>
<dbReference type="InterPro" id="IPR002110">
    <property type="entry name" value="Ankyrin_rpt"/>
</dbReference>
<dbReference type="InterPro" id="IPR036770">
    <property type="entry name" value="Ankyrin_rpt-contain_sf"/>
</dbReference>
<dbReference type="GeneID" id="54564588"/>
<dbReference type="PANTHER" id="PTHR24193:SF121">
    <property type="entry name" value="ADA2A-CONTAINING COMPLEX COMPONENT 3, ISOFORM D"/>
    <property type="match status" value="1"/>
</dbReference>
<proteinExistence type="predicted"/>
<feature type="repeat" description="ANK" evidence="3">
    <location>
        <begin position="234"/>
        <end position="266"/>
    </location>
</feature>
<dbReference type="Pfam" id="PF12796">
    <property type="entry name" value="Ank_2"/>
    <property type="match status" value="1"/>
</dbReference>
<dbReference type="OrthoDB" id="539213at2759"/>